<dbReference type="InterPro" id="IPR051924">
    <property type="entry name" value="GST_Kappa/NadH"/>
</dbReference>
<sequence length="227" mass="25792">MSVTKAPVLIEFFYDVISPYSYLAFEVLQRYKSIWKIDLKLKPMLLAGVMKSSGNSPPAVVPNKGMYMAQDLKRLQSYFQVPLSLPYNLMDIMMKNGSLNAQRFLTAVDIQQPEYLESISRALWQRLYNEHTDITKAQSFIEAGKKIGMDENTLEKALKIINDAQTKQRLRKYTDEALEHGAFGAPMIVAHVEGKSEVFFGSDRFELLAYVLGEPWLGPVPKTTSKL</sequence>
<dbReference type="InterPro" id="IPR014440">
    <property type="entry name" value="HCCAis_GSTk"/>
</dbReference>
<protein>
    <recommendedName>
        <fullName evidence="4">Glutathione S-transferase kappa</fullName>
        <ecNumber evidence="4">2.5.1.18</ecNumber>
    </recommendedName>
</protein>
<proteinExistence type="inferred from homology"/>
<evidence type="ECO:0000256" key="4">
    <source>
        <dbReference type="PIRNR" id="PIRNR006386"/>
    </source>
</evidence>
<dbReference type="FunFam" id="3.40.30.10:FF:000096">
    <property type="entry name" value="Glutathione S-transferase kappa"/>
    <property type="match status" value="1"/>
</dbReference>
<dbReference type="OrthoDB" id="4664297at2759"/>
<keyword evidence="2 4" id="KW-0808">Transferase</keyword>
<dbReference type="EMBL" id="BMAO01025557">
    <property type="protein sequence ID" value="GFR03501.1"/>
    <property type="molecule type" value="Genomic_DNA"/>
</dbReference>
<dbReference type="AlphaFoldDB" id="A0A8X6JED1"/>
<feature type="active site" description="Nucleophile" evidence="5">
    <location>
        <position position="18"/>
    </location>
</feature>
<comment type="caution">
    <text evidence="7">The sequence shown here is derived from an EMBL/GenBank/DDBJ whole genome shotgun (WGS) entry which is preliminary data.</text>
</comment>
<evidence type="ECO:0000256" key="5">
    <source>
        <dbReference type="PIRSR" id="PIRSR006386-1"/>
    </source>
</evidence>
<dbReference type="Pfam" id="PF01323">
    <property type="entry name" value="DSBA"/>
    <property type="match status" value="1"/>
</dbReference>
<evidence type="ECO:0000259" key="6">
    <source>
        <dbReference type="Pfam" id="PF01323"/>
    </source>
</evidence>
<evidence type="ECO:0000256" key="3">
    <source>
        <dbReference type="ARBA" id="ARBA00047960"/>
    </source>
</evidence>
<evidence type="ECO:0000256" key="2">
    <source>
        <dbReference type="ARBA" id="ARBA00022679"/>
    </source>
</evidence>
<dbReference type="PANTHER" id="PTHR42943:SF2">
    <property type="entry name" value="GLUTATHIONE S-TRANSFERASE KAPPA 1"/>
    <property type="match status" value="1"/>
</dbReference>
<dbReference type="InterPro" id="IPR036249">
    <property type="entry name" value="Thioredoxin-like_sf"/>
</dbReference>
<keyword evidence="8" id="KW-1185">Reference proteome</keyword>
<organism evidence="7 8">
    <name type="scientific">Trichonephila clavata</name>
    <name type="common">Joro spider</name>
    <name type="synonym">Nephila clavata</name>
    <dbReference type="NCBI Taxonomy" id="2740835"/>
    <lineage>
        <taxon>Eukaryota</taxon>
        <taxon>Metazoa</taxon>
        <taxon>Ecdysozoa</taxon>
        <taxon>Arthropoda</taxon>
        <taxon>Chelicerata</taxon>
        <taxon>Arachnida</taxon>
        <taxon>Araneae</taxon>
        <taxon>Araneomorphae</taxon>
        <taxon>Entelegynae</taxon>
        <taxon>Araneoidea</taxon>
        <taxon>Nephilidae</taxon>
        <taxon>Trichonephila</taxon>
    </lineage>
</organism>
<dbReference type="GO" id="GO:0006749">
    <property type="term" value="P:glutathione metabolic process"/>
    <property type="evidence" value="ECO:0007669"/>
    <property type="project" value="TreeGrafter"/>
</dbReference>
<dbReference type="InterPro" id="IPR001853">
    <property type="entry name" value="DSBA-like_thioredoxin_dom"/>
</dbReference>
<evidence type="ECO:0000313" key="8">
    <source>
        <dbReference type="Proteomes" id="UP000887116"/>
    </source>
</evidence>
<dbReference type="GO" id="GO:0004364">
    <property type="term" value="F:glutathione transferase activity"/>
    <property type="evidence" value="ECO:0007669"/>
    <property type="project" value="UniProtKB-UniRule"/>
</dbReference>
<dbReference type="GO" id="GO:0005777">
    <property type="term" value="C:peroxisome"/>
    <property type="evidence" value="ECO:0007669"/>
    <property type="project" value="TreeGrafter"/>
</dbReference>
<dbReference type="PANTHER" id="PTHR42943">
    <property type="entry name" value="GLUTATHIONE S-TRANSFERASE KAPPA"/>
    <property type="match status" value="1"/>
</dbReference>
<gene>
    <name evidence="7" type="primary">Gstk1</name>
    <name evidence="7" type="ORF">TNCT_476611</name>
</gene>
<dbReference type="Gene3D" id="3.40.30.10">
    <property type="entry name" value="Glutaredoxin"/>
    <property type="match status" value="1"/>
</dbReference>
<evidence type="ECO:0000256" key="1">
    <source>
        <dbReference type="ARBA" id="ARBA00006494"/>
    </source>
</evidence>
<dbReference type="EC" id="2.5.1.18" evidence="4"/>
<dbReference type="PIRSF" id="PIRSF006386">
    <property type="entry name" value="HCCAis_GSTk"/>
    <property type="match status" value="1"/>
</dbReference>
<name>A0A8X6JED1_TRICU</name>
<reference evidence="7" key="1">
    <citation type="submission" date="2020-07" db="EMBL/GenBank/DDBJ databases">
        <title>Multicomponent nature underlies the extraordinary mechanical properties of spider dragline silk.</title>
        <authorList>
            <person name="Kono N."/>
            <person name="Nakamura H."/>
            <person name="Mori M."/>
            <person name="Yoshida Y."/>
            <person name="Ohtoshi R."/>
            <person name="Malay A.D."/>
            <person name="Moran D.A.P."/>
            <person name="Tomita M."/>
            <person name="Numata K."/>
            <person name="Arakawa K."/>
        </authorList>
    </citation>
    <scope>NUCLEOTIDE SEQUENCE</scope>
</reference>
<dbReference type="GO" id="GO:0004602">
    <property type="term" value="F:glutathione peroxidase activity"/>
    <property type="evidence" value="ECO:0007669"/>
    <property type="project" value="TreeGrafter"/>
</dbReference>
<feature type="domain" description="DSBA-like thioredoxin" evidence="6">
    <location>
        <begin position="10"/>
        <end position="212"/>
    </location>
</feature>
<dbReference type="SUPFAM" id="SSF52833">
    <property type="entry name" value="Thioredoxin-like"/>
    <property type="match status" value="1"/>
</dbReference>
<evidence type="ECO:0000313" key="7">
    <source>
        <dbReference type="EMBL" id="GFR03501.1"/>
    </source>
</evidence>
<comment type="similarity">
    <text evidence="1 4">Belongs to the GST superfamily. Kappa family.</text>
</comment>
<accession>A0A8X6JED1</accession>
<dbReference type="GO" id="GO:0005739">
    <property type="term" value="C:mitochondrion"/>
    <property type="evidence" value="ECO:0007669"/>
    <property type="project" value="TreeGrafter"/>
</dbReference>
<dbReference type="Proteomes" id="UP000887116">
    <property type="component" value="Unassembled WGS sequence"/>
</dbReference>
<comment type="catalytic activity">
    <reaction evidence="3 4">
        <text>RX + glutathione = an S-substituted glutathione + a halide anion + H(+)</text>
        <dbReference type="Rhea" id="RHEA:16437"/>
        <dbReference type="ChEBI" id="CHEBI:15378"/>
        <dbReference type="ChEBI" id="CHEBI:16042"/>
        <dbReference type="ChEBI" id="CHEBI:17792"/>
        <dbReference type="ChEBI" id="CHEBI:57925"/>
        <dbReference type="ChEBI" id="CHEBI:90779"/>
        <dbReference type="EC" id="2.5.1.18"/>
    </reaction>
</comment>